<evidence type="ECO:0000313" key="3">
    <source>
        <dbReference type="Proteomes" id="UP000824120"/>
    </source>
</evidence>
<organism evidence="2 3">
    <name type="scientific">Solanum commersonii</name>
    <name type="common">Commerson's wild potato</name>
    <name type="synonym">Commerson's nightshade</name>
    <dbReference type="NCBI Taxonomy" id="4109"/>
    <lineage>
        <taxon>Eukaryota</taxon>
        <taxon>Viridiplantae</taxon>
        <taxon>Streptophyta</taxon>
        <taxon>Embryophyta</taxon>
        <taxon>Tracheophyta</taxon>
        <taxon>Spermatophyta</taxon>
        <taxon>Magnoliopsida</taxon>
        <taxon>eudicotyledons</taxon>
        <taxon>Gunneridae</taxon>
        <taxon>Pentapetalae</taxon>
        <taxon>asterids</taxon>
        <taxon>lamiids</taxon>
        <taxon>Solanales</taxon>
        <taxon>Solanaceae</taxon>
        <taxon>Solanoideae</taxon>
        <taxon>Solaneae</taxon>
        <taxon>Solanum</taxon>
    </lineage>
</organism>
<reference evidence="2 3" key="1">
    <citation type="submission" date="2020-09" db="EMBL/GenBank/DDBJ databases">
        <title>De no assembly of potato wild relative species, Solanum commersonii.</title>
        <authorList>
            <person name="Cho K."/>
        </authorList>
    </citation>
    <scope>NUCLEOTIDE SEQUENCE [LARGE SCALE GENOMIC DNA]</scope>
    <source>
        <strain evidence="2">LZ3.2</strain>
        <tissue evidence="2">Leaf</tissue>
    </source>
</reference>
<name>A0A9J6A0Y5_SOLCO</name>
<feature type="region of interest" description="Disordered" evidence="1">
    <location>
        <begin position="48"/>
        <end position="71"/>
    </location>
</feature>
<feature type="region of interest" description="Disordered" evidence="1">
    <location>
        <begin position="1"/>
        <end position="21"/>
    </location>
</feature>
<dbReference type="EMBL" id="JACXVP010000003">
    <property type="protein sequence ID" value="KAG5617783.1"/>
    <property type="molecule type" value="Genomic_DNA"/>
</dbReference>
<gene>
    <name evidence="2" type="ORF">H5410_017607</name>
</gene>
<keyword evidence="3" id="KW-1185">Reference proteome</keyword>
<dbReference type="AlphaFoldDB" id="A0A9J6A0Y5"/>
<comment type="caution">
    <text evidence="2">The sequence shown here is derived from an EMBL/GenBank/DDBJ whole genome shotgun (WGS) entry which is preliminary data.</text>
</comment>
<proteinExistence type="predicted"/>
<sequence>MSKQQRLEWRNPRKNAGICPHQTVPALPVASHRPRGYKMAPCRSKKRWSYSARNRCSPARPVPVSLSRKDD</sequence>
<evidence type="ECO:0000313" key="2">
    <source>
        <dbReference type="EMBL" id="KAG5617783.1"/>
    </source>
</evidence>
<accession>A0A9J6A0Y5</accession>
<protein>
    <submittedName>
        <fullName evidence="2">Uncharacterized protein</fullName>
    </submittedName>
</protein>
<dbReference type="Proteomes" id="UP000824120">
    <property type="component" value="Chromosome 3"/>
</dbReference>
<evidence type="ECO:0000256" key="1">
    <source>
        <dbReference type="SAM" id="MobiDB-lite"/>
    </source>
</evidence>
<feature type="compositionally biased region" description="Basic and acidic residues" evidence="1">
    <location>
        <begin position="1"/>
        <end position="11"/>
    </location>
</feature>